<name>A0A1I4SP65_9BACT</name>
<sequence>MKRRVKLLVLLVFVALPGIGRCADSAGASIGECLENVIRYVKGFMEVSGASRVAGEDAAETRWLLGEVRLQLDYTRDLSDFTLSIRPEFVVDGVDREVHLDLREAYVLLPFPSLDLKLGRQIITWGTGDFVFLNDVFPKDWQSFFIGRDDEYLKKPANAVRWTFYFDLVSLDVAWIPFFTGDTFVSGERLSYYDFMKGEISGPENPEIDPDYPARCPTSGEIAGRIFKTFGSWETSLYGYRGRWGQPLGYDPGDDENVFPRLEVWGGSFRGPAFGGIINGEFAWYRSLDDLDGDNPYMPNSEIRWLIGYSKDVAPDQTLGVQAYVEHLLNFGEYEESGGKRDRERLWLTLRYTGLFMRQNLTVSFFGFFSPLEEDMYLRPKLSYKYSDAVTLVLGANIFYGNDDDTFFGQFEGNTNVYARIRYYF</sequence>
<evidence type="ECO:0000256" key="1">
    <source>
        <dbReference type="SAM" id="SignalP"/>
    </source>
</evidence>
<evidence type="ECO:0000313" key="2">
    <source>
        <dbReference type="EMBL" id="SFM66171.1"/>
    </source>
</evidence>
<dbReference type="OrthoDB" id="9801336at2"/>
<proteinExistence type="predicted"/>
<evidence type="ECO:0008006" key="4">
    <source>
        <dbReference type="Google" id="ProtNLM"/>
    </source>
</evidence>
<dbReference type="EMBL" id="FOUU01000002">
    <property type="protein sequence ID" value="SFM66171.1"/>
    <property type="molecule type" value="Genomic_DNA"/>
</dbReference>
<reference evidence="3" key="1">
    <citation type="submission" date="2016-10" db="EMBL/GenBank/DDBJ databases">
        <authorList>
            <person name="Varghese N."/>
            <person name="Submissions S."/>
        </authorList>
    </citation>
    <scope>NUCLEOTIDE SEQUENCE [LARGE SCALE GENOMIC DNA]</scope>
    <source>
        <strain evidence="3">DSM 9990</strain>
    </source>
</reference>
<feature type="signal peptide" evidence="1">
    <location>
        <begin position="1"/>
        <end position="22"/>
    </location>
</feature>
<accession>A0A1I4SP65</accession>
<protein>
    <recommendedName>
        <fullName evidence="4">Phosphate-selective porin O and P</fullName>
    </recommendedName>
</protein>
<keyword evidence="1" id="KW-0732">Signal</keyword>
<dbReference type="RefSeq" id="WP_093394044.1">
    <property type="nucleotide sequence ID" value="NZ_FOUU01000002.1"/>
</dbReference>
<keyword evidence="3" id="KW-1185">Reference proteome</keyword>
<dbReference type="STRING" id="39841.SAMN05660836_01080"/>
<dbReference type="Proteomes" id="UP000199611">
    <property type="component" value="Unassembled WGS sequence"/>
</dbReference>
<organism evidence="2 3">
    <name type="scientific">Thermodesulforhabdus norvegica</name>
    <dbReference type="NCBI Taxonomy" id="39841"/>
    <lineage>
        <taxon>Bacteria</taxon>
        <taxon>Pseudomonadati</taxon>
        <taxon>Thermodesulfobacteriota</taxon>
        <taxon>Syntrophobacteria</taxon>
        <taxon>Syntrophobacterales</taxon>
        <taxon>Thermodesulforhabdaceae</taxon>
        <taxon>Thermodesulforhabdus</taxon>
    </lineage>
</organism>
<dbReference type="AlphaFoldDB" id="A0A1I4SP65"/>
<feature type="chain" id="PRO_5011436169" description="Phosphate-selective porin O and P" evidence="1">
    <location>
        <begin position="23"/>
        <end position="425"/>
    </location>
</feature>
<gene>
    <name evidence="2" type="ORF">SAMN05660836_01080</name>
</gene>
<evidence type="ECO:0000313" key="3">
    <source>
        <dbReference type="Proteomes" id="UP000199611"/>
    </source>
</evidence>